<dbReference type="SFLD" id="SFLDG00002">
    <property type="entry name" value="C1.7:_P-type_atpase_like"/>
    <property type="match status" value="1"/>
</dbReference>
<dbReference type="InterPro" id="IPR018303">
    <property type="entry name" value="ATPase_P-typ_P_site"/>
</dbReference>
<dbReference type="NCBIfam" id="TIGR01494">
    <property type="entry name" value="ATPase_P-type"/>
    <property type="match status" value="1"/>
</dbReference>
<dbReference type="InterPro" id="IPR051014">
    <property type="entry name" value="Cation_Transport_ATPase_IB"/>
</dbReference>
<evidence type="ECO:0000256" key="6">
    <source>
        <dbReference type="ARBA" id="ARBA00022989"/>
    </source>
</evidence>
<protein>
    <recommendedName>
        <fullName evidence="8">P-type Zn(2+) transporter</fullName>
        <ecNumber evidence="8">7.2.2.12</ecNumber>
    </recommendedName>
</protein>
<keyword evidence="6" id="KW-1133">Transmembrane helix</keyword>
<keyword evidence="10" id="KW-1003">Cell membrane</keyword>
<dbReference type="GO" id="GO:0005524">
    <property type="term" value="F:ATP binding"/>
    <property type="evidence" value="ECO:0007669"/>
    <property type="project" value="UniProtKB-UniRule"/>
</dbReference>
<sequence length="696" mass="74982">MTLNKYLTGLERVDIAHRTNGRIRFRAEVLGNPALDITLMESSLECLDGVKSVRINQKAQSLVVVHDPEADITEQLLNSLSTFTHAVFYADEELNDTPDLINVYWAGTMWVLKMGLPSWFKVPLTYAGAAPVLFSGVETLVRDGLRVEVLDAAVISLLLLRKDYFTAGSITFLLNLGHYLEASTEYKSDKMLRSLIKPDVEYVWVLQGQKEVKVSIDDVCVGSLVIIGAGEMISVDGVVYSGEGLINQSSVTGESLPVSVEKDSEVYAGTVVAEGKIIVAATKVGAETTSARIAKFITGSLKNRSTSEVRAFKTADKMVPVTFGIGLAALLLTRDFRRASSVLSVDYSCALKLVIPTAIKAGIFTAGSEGIFIKGAQALENFAEVDTIVFDKTGTLTKGSLEVSEIISYGSLSEEDLLCIAASAEEHYSHPIASAVVQEALKRGIALKETGEVDFIIAHGVSAYVEDSHVLAGSRHFVHEDEHIDCSHSDAESDELRKTGRSILYIAVNGELAGLIALKDVPREEACEVIRRLGEEGVKRVVMLTGDHKDTAMCIAGELGITEVYSEMKPEDKLSVVKELNSQGCKVAFVGDGVNDAPALLASHVGVSMPEGADLARETSDVILLRNNLHGILRARKISAETVKTIKQVSITNIGANSVTVFLSFLGLITPLQSALMHNGTTVGTLLYAMRSGGER</sequence>
<dbReference type="InterPro" id="IPR008250">
    <property type="entry name" value="ATPase_P-typ_transduc_dom_A_sf"/>
</dbReference>
<dbReference type="PaxDb" id="522772-Dacet_2131"/>
<evidence type="ECO:0000256" key="3">
    <source>
        <dbReference type="ARBA" id="ARBA00022692"/>
    </source>
</evidence>
<evidence type="ECO:0000256" key="7">
    <source>
        <dbReference type="ARBA" id="ARBA00023136"/>
    </source>
</evidence>
<keyword evidence="3" id="KW-0812">Transmembrane</keyword>
<dbReference type="PANTHER" id="PTHR48085">
    <property type="entry name" value="CADMIUM/ZINC-TRANSPORTING ATPASE HMA2-RELATED"/>
    <property type="match status" value="1"/>
</dbReference>
<dbReference type="Gene3D" id="3.40.50.1000">
    <property type="entry name" value="HAD superfamily/HAD-like"/>
    <property type="match status" value="1"/>
</dbReference>
<keyword evidence="7" id="KW-0472">Membrane</keyword>
<dbReference type="InterPro" id="IPR036412">
    <property type="entry name" value="HAD-like_sf"/>
</dbReference>
<accession>D4H2A2</accession>
<dbReference type="SUPFAM" id="SSF56784">
    <property type="entry name" value="HAD-like"/>
    <property type="match status" value="1"/>
</dbReference>
<evidence type="ECO:0000259" key="11">
    <source>
        <dbReference type="Pfam" id="PF00122"/>
    </source>
</evidence>
<dbReference type="SUPFAM" id="SSF81665">
    <property type="entry name" value="Calcium ATPase, transmembrane domain M"/>
    <property type="match status" value="1"/>
</dbReference>
<gene>
    <name evidence="12" type="ordered locus">Dacet_2131</name>
</gene>
<dbReference type="RefSeq" id="WP_013011396.1">
    <property type="nucleotide sequence ID" value="NC_013943.1"/>
</dbReference>
<keyword evidence="4 10" id="KW-0479">Metal-binding</keyword>
<dbReference type="AlphaFoldDB" id="D4H2A2"/>
<dbReference type="NCBIfam" id="TIGR01525">
    <property type="entry name" value="ATPase-IB_hvy"/>
    <property type="match status" value="1"/>
</dbReference>
<feature type="domain" description="P-type ATPase A" evidence="11">
    <location>
        <begin position="201"/>
        <end position="296"/>
    </location>
</feature>
<dbReference type="Gene3D" id="3.40.1110.10">
    <property type="entry name" value="Calcium-transporting ATPase, cytoplasmic domain N"/>
    <property type="match status" value="1"/>
</dbReference>
<keyword evidence="5" id="KW-1278">Translocase</keyword>
<dbReference type="InterPro" id="IPR023299">
    <property type="entry name" value="ATPase_P-typ_cyto_dom_N"/>
</dbReference>
<dbReference type="InterPro" id="IPR059000">
    <property type="entry name" value="ATPase_P-type_domA"/>
</dbReference>
<evidence type="ECO:0000256" key="5">
    <source>
        <dbReference type="ARBA" id="ARBA00022967"/>
    </source>
</evidence>
<dbReference type="InterPro" id="IPR023298">
    <property type="entry name" value="ATPase_P-typ_TM_dom_sf"/>
</dbReference>
<dbReference type="Gene3D" id="2.70.150.10">
    <property type="entry name" value="Calcium-transporting ATPase, cytoplasmic transduction domain A"/>
    <property type="match status" value="1"/>
</dbReference>
<dbReference type="GO" id="GO:0005886">
    <property type="term" value="C:plasma membrane"/>
    <property type="evidence" value="ECO:0007669"/>
    <property type="project" value="UniProtKB-SubCell"/>
</dbReference>
<dbReference type="PANTHER" id="PTHR48085:SF5">
    <property type="entry name" value="CADMIUM_ZINC-TRANSPORTING ATPASE HMA4-RELATED"/>
    <property type="match status" value="1"/>
</dbReference>
<dbReference type="SUPFAM" id="SSF81653">
    <property type="entry name" value="Calcium ATPase, transduction domain A"/>
    <property type="match status" value="1"/>
</dbReference>
<dbReference type="STRING" id="522772.Dacet_2131"/>
<dbReference type="HOGENOM" id="CLU_001771_6_3_0"/>
<reference evidence="12 13" key="1">
    <citation type="journal article" date="2010" name="Stand. Genomic Sci.">
        <title>Complete genome sequence of Denitrovibrio acetiphilus type strain (N2460).</title>
        <authorList>
            <person name="Kiss H."/>
            <person name="Lang E."/>
            <person name="Lapidus A."/>
            <person name="Copeland A."/>
            <person name="Nolan M."/>
            <person name="Glavina Del Rio T."/>
            <person name="Chen F."/>
            <person name="Lucas S."/>
            <person name="Tice H."/>
            <person name="Cheng J.F."/>
            <person name="Han C."/>
            <person name="Goodwin L."/>
            <person name="Pitluck S."/>
            <person name="Liolios K."/>
            <person name="Pati A."/>
            <person name="Ivanova N."/>
            <person name="Mavromatis K."/>
            <person name="Chen A."/>
            <person name="Palaniappan K."/>
            <person name="Land M."/>
            <person name="Hauser L."/>
            <person name="Chang Y.J."/>
            <person name="Jeffries C.D."/>
            <person name="Detter J.C."/>
            <person name="Brettin T."/>
            <person name="Spring S."/>
            <person name="Rohde M."/>
            <person name="Goker M."/>
            <person name="Woyke T."/>
            <person name="Bristow J."/>
            <person name="Eisen J.A."/>
            <person name="Markowitz V."/>
            <person name="Hugenholtz P."/>
            <person name="Kyrpides N.C."/>
            <person name="Klenk H.P."/>
        </authorList>
    </citation>
    <scope>NUCLEOTIDE SEQUENCE [LARGE SCALE GENOMIC DNA]</scope>
    <source>
        <strain evidence="13">DSM 12809 / NBRC 114555 / N2460</strain>
    </source>
</reference>
<dbReference type="InterPro" id="IPR001757">
    <property type="entry name" value="P_typ_ATPase"/>
</dbReference>
<dbReference type="KEGG" id="dap:Dacet_2131"/>
<evidence type="ECO:0000256" key="4">
    <source>
        <dbReference type="ARBA" id="ARBA00022723"/>
    </source>
</evidence>
<evidence type="ECO:0000256" key="8">
    <source>
        <dbReference type="ARBA" id="ARBA00039097"/>
    </source>
</evidence>
<dbReference type="PRINTS" id="PR00120">
    <property type="entry name" value="HATPASE"/>
</dbReference>
<evidence type="ECO:0000313" key="13">
    <source>
        <dbReference type="Proteomes" id="UP000002012"/>
    </source>
</evidence>
<dbReference type="InParanoid" id="D4H2A2"/>
<evidence type="ECO:0000256" key="9">
    <source>
        <dbReference type="ARBA" id="ARBA00047308"/>
    </source>
</evidence>
<comment type="catalytic activity">
    <reaction evidence="9">
        <text>Zn(2+)(in) + ATP + H2O = Zn(2+)(out) + ADP + phosphate + H(+)</text>
        <dbReference type="Rhea" id="RHEA:20621"/>
        <dbReference type="ChEBI" id="CHEBI:15377"/>
        <dbReference type="ChEBI" id="CHEBI:15378"/>
        <dbReference type="ChEBI" id="CHEBI:29105"/>
        <dbReference type="ChEBI" id="CHEBI:30616"/>
        <dbReference type="ChEBI" id="CHEBI:43474"/>
        <dbReference type="ChEBI" id="CHEBI:456216"/>
        <dbReference type="EC" id="7.2.2.12"/>
    </reaction>
</comment>
<evidence type="ECO:0000313" key="12">
    <source>
        <dbReference type="EMBL" id="ADD68893.1"/>
    </source>
</evidence>
<dbReference type="Pfam" id="PF00122">
    <property type="entry name" value="E1-E2_ATPase"/>
    <property type="match status" value="1"/>
</dbReference>
<dbReference type="PRINTS" id="PR00119">
    <property type="entry name" value="CATATPASE"/>
</dbReference>
<proteinExistence type="inferred from homology"/>
<dbReference type="SFLD" id="SFLDS00003">
    <property type="entry name" value="Haloacid_Dehalogenase"/>
    <property type="match status" value="1"/>
</dbReference>
<organism evidence="12 13">
    <name type="scientific">Denitrovibrio acetiphilus (strain DSM 12809 / NBRC 114555 / N2460)</name>
    <dbReference type="NCBI Taxonomy" id="522772"/>
    <lineage>
        <taxon>Bacteria</taxon>
        <taxon>Pseudomonadati</taxon>
        <taxon>Deferribacterota</taxon>
        <taxon>Deferribacteres</taxon>
        <taxon>Deferribacterales</taxon>
        <taxon>Geovibrionaceae</taxon>
        <taxon>Denitrovibrio</taxon>
    </lineage>
</organism>
<dbReference type="InterPro" id="IPR023214">
    <property type="entry name" value="HAD_sf"/>
</dbReference>
<keyword evidence="10" id="KW-0547">Nucleotide-binding</keyword>
<dbReference type="EC" id="7.2.2.12" evidence="8"/>
<dbReference type="EMBL" id="CP001968">
    <property type="protein sequence ID" value="ADD68893.1"/>
    <property type="molecule type" value="Genomic_DNA"/>
</dbReference>
<dbReference type="GO" id="GO:0016463">
    <property type="term" value="F:P-type zinc transporter activity"/>
    <property type="evidence" value="ECO:0007669"/>
    <property type="project" value="UniProtKB-EC"/>
</dbReference>
<name>D4H2A2_DENA2</name>
<dbReference type="Proteomes" id="UP000002012">
    <property type="component" value="Chromosome"/>
</dbReference>
<dbReference type="SFLD" id="SFLDF00027">
    <property type="entry name" value="p-type_atpase"/>
    <property type="match status" value="1"/>
</dbReference>
<evidence type="ECO:0000256" key="10">
    <source>
        <dbReference type="RuleBase" id="RU362081"/>
    </source>
</evidence>
<keyword evidence="13" id="KW-1185">Reference proteome</keyword>
<dbReference type="InterPro" id="IPR044492">
    <property type="entry name" value="P_typ_ATPase_HD_dom"/>
</dbReference>
<dbReference type="Pfam" id="PF00702">
    <property type="entry name" value="Hydrolase"/>
    <property type="match status" value="1"/>
</dbReference>
<dbReference type="PROSITE" id="PS00154">
    <property type="entry name" value="ATPASE_E1_E2"/>
    <property type="match status" value="1"/>
</dbReference>
<dbReference type="GO" id="GO:0046872">
    <property type="term" value="F:metal ion binding"/>
    <property type="evidence" value="ECO:0007669"/>
    <property type="project" value="UniProtKB-KW"/>
</dbReference>
<dbReference type="GO" id="GO:0016887">
    <property type="term" value="F:ATP hydrolysis activity"/>
    <property type="evidence" value="ECO:0007669"/>
    <property type="project" value="InterPro"/>
</dbReference>
<dbReference type="OrthoDB" id="9813266at2"/>
<keyword evidence="10" id="KW-0067">ATP-binding</keyword>
<evidence type="ECO:0000256" key="2">
    <source>
        <dbReference type="ARBA" id="ARBA00006024"/>
    </source>
</evidence>
<dbReference type="eggNOG" id="COG2217">
    <property type="taxonomic scope" value="Bacteria"/>
</dbReference>
<comment type="subcellular location">
    <subcellularLocation>
        <location evidence="10">Cell membrane</location>
    </subcellularLocation>
    <subcellularLocation>
        <location evidence="1">Membrane</location>
    </subcellularLocation>
</comment>
<dbReference type="InterPro" id="IPR027256">
    <property type="entry name" value="P-typ_ATPase_IB"/>
</dbReference>
<comment type="similarity">
    <text evidence="2 10">Belongs to the cation transport ATPase (P-type) (TC 3.A.3) family. Type IB subfamily.</text>
</comment>
<evidence type="ECO:0000256" key="1">
    <source>
        <dbReference type="ARBA" id="ARBA00004370"/>
    </source>
</evidence>